<feature type="domain" description="AB hydrolase-1" evidence="1">
    <location>
        <begin position="138"/>
        <end position="247"/>
    </location>
</feature>
<dbReference type="PANTHER" id="PTHR43689:SF14">
    <property type="entry name" value="LYSOPHOSPHOLIPASE BODYGUARD 4-RELATED"/>
    <property type="match status" value="1"/>
</dbReference>
<evidence type="ECO:0000259" key="1">
    <source>
        <dbReference type="Pfam" id="PF00561"/>
    </source>
</evidence>
<evidence type="ECO:0000313" key="3">
    <source>
        <dbReference type="Proteomes" id="UP000797356"/>
    </source>
</evidence>
<sequence length="381" mass="43152">MARESLERFVDGVLEENPIPCYCWNRREKQGSPDGVGEEEEVSETLYGRKSLFREIGLVCFGGRSSEREEKRGSRSRSRWSDCGCESCVSSLGKEEEKLYLMVREPSQGIVLCTMDSGLLRSKLARTGNYRGNSFENVIFLHGFLSSSSMWVETVFPNLSEVAKRDFRMFAVDLLGFGRSPKPTNCMYGLKEHLEMIEKSVVKPFQLSSFHLVAHSMGCMIALALAEKYPESIRSVTLIAPKSCHVGMDLEAIHMEKVITLSFINPIHIPLDLNFMITDLTKHTHHSAWHTMHNVICGSMKLMDKHLEVVKKAAIPVKIIQGDKDQVVPLECSYNMKSRLPLADLKIITNADHNTVMIGREKVFTRDLEQIWFASIKSKLS</sequence>
<organism evidence="2 3">
    <name type="scientific">Cocos nucifera</name>
    <name type="common">Coconut palm</name>
    <dbReference type="NCBI Taxonomy" id="13894"/>
    <lineage>
        <taxon>Eukaryota</taxon>
        <taxon>Viridiplantae</taxon>
        <taxon>Streptophyta</taxon>
        <taxon>Embryophyta</taxon>
        <taxon>Tracheophyta</taxon>
        <taxon>Spermatophyta</taxon>
        <taxon>Magnoliopsida</taxon>
        <taxon>Liliopsida</taxon>
        <taxon>Arecaceae</taxon>
        <taxon>Arecoideae</taxon>
        <taxon>Cocoseae</taxon>
        <taxon>Attaleinae</taxon>
        <taxon>Cocos</taxon>
    </lineage>
</organism>
<dbReference type="SUPFAM" id="SSF53474">
    <property type="entry name" value="alpha/beta-Hydrolases"/>
    <property type="match status" value="1"/>
</dbReference>
<dbReference type="PANTHER" id="PTHR43689">
    <property type="entry name" value="HYDROLASE"/>
    <property type="match status" value="1"/>
</dbReference>
<dbReference type="OrthoDB" id="284184at2759"/>
<dbReference type="AlphaFoldDB" id="A0A8K0N0S3"/>
<dbReference type="PRINTS" id="PR00111">
    <property type="entry name" value="ABHYDROLASE"/>
</dbReference>
<name>A0A8K0N0S3_COCNU</name>
<reference evidence="2" key="1">
    <citation type="journal article" date="2017" name="Gigascience">
        <title>The genome draft of coconut (Cocos nucifera).</title>
        <authorList>
            <person name="Xiao Y."/>
            <person name="Xu P."/>
            <person name="Fan H."/>
            <person name="Baudouin L."/>
            <person name="Xia W."/>
            <person name="Bocs S."/>
            <person name="Xu J."/>
            <person name="Li Q."/>
            <person name="Guo A."/>
            <person name="Zhou L."/>
            <person name="Li J."/>
            <person name="Wu Y."/>
            <person name="Ma Z."/>
            <person name="Armero A."/>
            <person name="Issali A.E."/>
            <person name="Liu N."/>
            <person name="Peng M."/>
            <person name="Yang Y."/>
        </authorList>
    </citation>
    <scope>NUCLEOTIDE SEQUENCE</scope>
    <source>
        <tissue evidence="2">Spear leaf of Hainan Tall coconut</tissue>
    </source>
</reference>
<protein>
    <submittedName>
        <fullName evidence="2">Putative lysophospholipase BODYGUARD 5</fullName>
    </submittedName>
</protein>
<gene>
    <name evidence="2" type="ORF">COCNU_04G011620</name>
</gene>
<proteinExistence type="predicted"/>
<dbReference type="InterPro" id="IPR000073">
    <property type="entry name" value="AB_hydrolase_1"/>
</dbReference>
<comment type="caution">
    <text evidence="2">The sequence shown here is derived from an EMBL/GenBank/DDBJ whole genome shotgun (WGS) entry which is preliminary data.</text>
</comment>
<accession>A0A8K0N0S3</accession>
<keyword evidence="3" id="KW-1185">Reference proteome</keyword>
<dbReference type="EMBL" id="CM017875">
    <property type="protein sequence ID" value="KAG1338856.1"/>
    <property type="molecule type" value="Genomic_DNA"/>
</dbReference>
<reference evidence="2" key="2">
    <citation type="submission" date="2019-07" db="EMBL/GenBank/DDBJ databases">
        <authorList>
            <person name="Yang Y."/>
            <person name="Bocs S."/>
            <person name="Baudouin L."/>
        </authorList>
    </citation>
    <scope>NUCLEOTIDE SEQUENCE</scope>
    <source>
        <tissue evidence="2">Spear leaf of Hainan Tall coconut</tissue>
    </source>
</reference>
<dbReference type="Proteomes" id="UP000797356">
    <property type="component" value="Chromosome 4"/>
</dbReference>
<dbReference type="Gene3D" id="3.40.50.1820">
    <property type="entry name" value="alpha/beta hydrolase"/>
    <property type="match status" value="1"/>
</dbReference>
<dbReference type="InterPro" id="IPR029058">
    <property type="entry name" value="AB_hydrolase_fold"/>
</dbReference>
<evidence type="ECO:0000313" key="2">
    <source>
        <dbReference type="EMBL" id="KAG1338856.1"/>
    </source>
</evidence>
<dbReference type="Pfam" id="PF00561">
    <property type="entry name" value="Abhydrolase_1"/>
    <property type="match status" value="1"/>
</dbReference>